<gene>
    <name evidence="3" type="ORF">F0L17_22435</name>
</gene>
<comment type="caution">
    <text evidence="3">The sequence shown here is derived from an EMBL/GenBank/DDBJ whole genome shotgun (WGS) entry which is preliminary data.</text>
</comment>
<keyword evidence="1" id="KW-0560">Oxidoreductase</keyword>
<protein>
    <submittedName>
        <fullName evidence="3">LLM class flavin-dependent oxidoreductase</fullName>
    </submittedName>
</protein>
<proteinExistence type="predicted"/>
<dbReference type="InterPro" id="IPR050564">
    <property type="entry name" value="F420-G6PD/mer"/>
</dbReference>
<dbReference type="PANTHER" id="PTHR43244">
    <property type="match status" value="1"/>
</dbReference>
<dbReference type="InterPro" id="IPR036661">
    <property type="entry name" value="Luciferase-like_sf"/>
</dbReference>
<dbReference type="AlphaFoldDB" id="A0A6G2BHQ9"/>
<dbReference type="InterPro" id="IPR011251">
    <property type="entry name" value="Luciferase-like_dom"/>
</dbReference>
<evidence type="ECO:0000259" key="2">
    <source>
        <dbReference type="Pfam" id="PF00296"/>
    </source>
</evidence>
<accession>A0A6G2BHQ9</accession>
<feature type="domain" description="Luciferase-like" evidence="2">
    <location>
        <begin position="39"/>
        <end position="243"/>
    </location>
</feature>
<name>A0A6G2BHQ9_9ACTN</name>
<dbReference type="GO" id="GO:0016705">
    <property type="term" value="F:oxidoreductase activity, acting on paired donors, with incorporation or reduction of molecular oxygen"/>
    <property type="evidence" value="ECO:0007669"/>
    <property type="project" value="InterPro"/>
</dbReference>
<sequence length="356" mass="37650">MIRPWKCCTGASWVFHGRARFRGSWRVKYSVLIPFLPRRPEQVLPYAALVEWTHAERLWQGQAMMVEPFQGFAAAAGAGFRVPTGLGVTLMPLRHPFEAAQQARSLAMATGRPVLAGFGPGGKSFQRSLLGFPYASPLTASREYLTIVRGLLTGGTVRHEGEYFSCHGALPPASAPPVRVGLGVLRAGMARLAGEVADAAVTWLTPAKHLRETVLPALREGAAAAGRPVPHLTAMVPVALRRSGHGPAEVALASNAAHLAAPHYVDMLGKAGIEVVADDPVLSAERLVEGGGFLHGDMDELLGRFAEFRAAGVDELVLNLTGVYNLHGPKVAMSNLKAILAAVADAEGAAGEDSGR</sequence>
<dbReference type="OrthoDB" id="3621573at2"/>
<dbReference type="PANTHER" id="PTHR43244:SF1">
    <property type="entry name" value="5,10-METHYLENETETRAHYDROMETHANOPTERIN REDUCTASE"/>
    <property type="match status" value="1"/>
</dbReference>
<evidence type="ECO:0000313" key="4">
    <source>
        <dbReference type="Proteomes" id="UP000473014"/>
    </source>
</evidence>
<evidence type="ECO:0000313" key="3">
    <source>
        <dbReference type="EMBL" id="MTE21821.1"/>
    </source>
</evidence>
<dbReference type="EMBL" id="WIXO01000001">
    <property type="protein sequence ID" value="MTE21821.1"/>
    <property type="molecule type" value="Genomic_DNA"/>
</dbReference>
<reference evidence="3 4" key="1">
    <citation type="submission" date="2019-11" db="EMBL/GenBank/DDBJ databases">
        <authorList>
            <person name="Yuan L."/>
        </authorList>
    </citation>
    <scope>NUCLEOTIDE SEQUENCE [LARGE SCALE GENOMIC DNA]</scope>
    <source>
        <strain evidence="3 4">TRM43335</strain>
    </source>
</reference>
<dbReference type="Proteomes" id="UP000473014">
    <property type="component" value="Unassembled WGS sequence"/>
</dbReference>
<dbReference type="SUPFAM" id="SSF51679">
    <property type="entry name" value="Bacterial luciferase-like"/>
    <property type="match status" value="1"/>
</dbReference>
<organism evidence="3 4">
    <name type="scientific">Streptomyces taklimakanensis</name>
    <dbReference type="NCBI Taxonomy" id="2569853"/>
    <lineage>
        <taxon>Bacteria</taxon>
        <taxon>Bacillati</taxon>
        <taxon>Actinomycetota</taxon>
        <taxon>Actinomycetes</taxon>
        <taxon>Kitasatosporales</taxon>
        <taxon>Streptomycetaceae</taxon>
        <taxon>Streptomyces</taxon>
    </lineage>
</organism>
<keyword evidence="4" id="KW-1185">Reference proteome</keyword>
<dbReference type="CDD" id="cd01097">
    <property type="entry name" value="Tetrahydromethanopterin_reductase"/>
    <property type="match status" value="1"/>
</dbReference>
<dbReference type="Pfam" id="PF00296">
    <property type="entry name" value="Bac_luciferase"/>
    <property type="match status" value="1"/>
</dbReference>
<dbReference type="Gene3D" id="3.20.20.30">
    <property type="entry name" value="Luciferase-like domain"/>
    <property type="match status" value="1"/>
</dbReference>
<evidence type="ECO:0000256" key="1">
    <source>
        <dbReference type="ARBA" id="ARBA00023002"/>
    </source>
</evidence>